<dbReference type="Proteomes" id="UP001305702">
    <property type="component" value="Chromosome"/>
</dbReference>
<dbReference type="KEGG" id="paun:MJA45_02165"/>
<organism evidence="1 2">
    <name type="scientific">Paenibacillus aurantius</name>
    <dbReference type="NCBI Taxonomy" id="2918900"/>
    <lineage>
        <taxon>Bacteria</taxon>
        <taxon>Bacillati</taxon>
        <taxon>Bacillota</taxon>
        <taxon>Bacilli</taxon>
        <taxon>Bacillales</taxon>
        <taxon>Paenibacillaceae</taxon>
        <taxon>Paenibacillus</taxon>
    </lineage>
</organism>
<dbReference type="RefSeq" id="WP_315605659.1">
    <property type="nucleotide sequence ID" value="NZ_CP130318.1"/>
</dbReference>
<evidence type="ECO:0000313" key="2">
    <source>
        <dbReference type="Proteomes" id="UP001305702"/>
    </source>
</evidence>
<accession>A0AA96LF39</accession>
<reference evidence="1 2" key="1">
    <citation type="submission" date="2022-02" db="EMBL/GenBank/DDBJ databases">
        <title>Paenibacillus sp. MBLB1776 Whole Genome Shotgun Sequencing.</title>
        <authorList>
            <person name="Hwang C.Y."/>
            <person name="Cho E.-S."/>
            <person name="Seo M.-J."/>
        </authorList>
    </citation>
    <scope>NUCLEOTIDE SEQUENCE [LARGE SCALE GENOMIC DNA]</scope>
    <source>
        <strain evidence="1 2">MBLB1776</strain>
    </source>
</reference>
<sequence>MNLTSKQRIVLLALTTEWQTPIQIAKGFPTASGDFPDVQKVLKDLLRVGLVQINPVVIGLYRLTPDGITIKELELRENQ</sequence>
<evidence type="ECO:0000313" key="1">
    <source>
        <dbReference type="EMBL" id="WNQ11883.1"/>
    </source>
</evidence>
<dbReference type="AlphaFoldDB" id="A0AA96LF39"/>
<proteinExistence type="predicted"/>
<protein>
    <submittedName>
        <fullName evidence="1">Uncharacterized protein</fullName>
    </submittedName>
</protein>
<dbReference type="EMBL" id="CP130318">
    <property type="protein sequence ID" value="WNQ11883.1"/>
    <property type="molecule type" value="Genomic_DNA"/>
</dbReference>
<keyword evidence="2" id="KW-1185">Reference proteome</keyword>
<gene>
    <name evidence="1" type="ORF">MJA45_02165</name>
</gene>
<name>A0AA96LF39_9BACL</name>